<dbReference type="Proteomes" id="UP001178148">
    <property type="component" value="Unassembled WGS sequence"/>
</dbReference>
<name>A0AA90STH0_9GAMM</name>
<dbReference type="PANTHER" id="PTHR38040">
    <property type="entry name" value="UBIQUINONE BIOSYNTHESIS ACCESSORY FACTOR UBIK"/>
    <property type="match status" value="1"/>
</dbReference>
<reference evidence="2 3" key="1">
    <citation type="journal article" date="2023" name="bioRxiv">
        <title>An intranuclear bacterial parasite of deep-sea mussels expresses apoptosis inhibitors acquired from its host.</title>
        <authorList>
            <person name="Gonzalez Porras M.A."/>
            <person name="Assie A."/>
            <person name="Tietjen M."/>
            <person name="Violette M."/>
            <person name="Kleiner M."/>
            <person name="Gruber-Vodicka H."/>
            <person name="Dubilier N."/>
            <person name="Leisch N."/>
        </authorList>
    </citation>
    <scope>NUCLEOTIDE SEQUENCE [LARGE SCALE GENOMIC DNA]</scope>
    <source>
        <strain evidence="2">IAP13</strain>
    </source>
</reference>
<dbReference type="HAMAP" id="MF_02216">
    <property type="entry name" value="UbiK"/>
    <property type="match status" value="1"/>
</dbReference>
<keyword evidence="1" id="KW-0831">Ubiquinone biosynthesis</keyword>
<dbReference type="PANTHER" id="PTHR38040:SF1">
    <property type="entry name" value="UBIQUINONE BIOSYNTHESIS ACCESSORY FACTOR UBIK"/>
    <property type="match status" value="1"/>
</dbReference>
<dbReference type="GO" id="GO:0006744">
    <property type="term" value="P:ubiquinone biosynthetic process"/>
    <property type="evidence" value="ECO:0007669"/>
    <property type="project" value="UniProtKB-UniRule"/>
</dbReference>
<sequence length="88" mass="9553">MIDKVTLINTIAEKVGKLLGGEKGQAREDLENNIKAIVTSALSRLDLVNRDEFDSQAAVLRHAREKLDMLESAVAGLKCGDKLKSSDS</sequence>
<comment type="subcellular location">
    <subcellularLocation>
        <location evidence="1">Cytoplasm</location>
    </subcellularLocation>
</comment>
<keyword evidence="1" id="KW-0963">Cytoplasm</keyword>
<comment type="function">
    <text evidence="1">Required for efficient ubiquinone (coenzyme Q) biosynthesis. UbiK is probably an accessory factor of Ubi enzymes and facilitates ubiquinone biosynthesis by acting as an assembly factor, a targeting factor, or both.</text>
</comment>
<keyword evidence="3" id="KW-1185">Reference proteome</keyword>
<comment type="similarity">
    <text evidence="1">Belongs to the UbiK family.</text>
</comment>
<protein>
    <recommendedName>
        <fullName evidence="1">Ubiquinone biosynthesis accessory factor UbiK</fullName>
    </recommendedName>
</protein>
<evidence type="ECO:0000313" key="3">
    <source>
        <dbReference type="Proteomes" id="UP001178148"/>
    </source>
</evidence>
<organism evidence="2 3">
    <name type="scientific">Candidatus Endonucleibacter bathymodioli</name>
    <dbReference type="NCBI Taxonomy" id="539814"/>
    <lineage>
        <taxon>Bacteria</taxon>
        <taxon>Pseudomonadati</taxon>
        <taxon>Pseudomonadota</taxon>
        <taxon>Gammaproteobacteria</taxon>
        <taxon>Oceanospirillales</taxon>
        <taxon>Endozoicomonadaceae</taxon>
        <taxon>Candidatus Endonucleibacter</taxon>
    </lineage>
</organism>
<dbReference type="AlphaFoldDB" id="A0AA90STH0"/>
<evidence type="ECO:0000313" key="2">
    <source>
        <dbReference type="EMBL" id="MDP0589514.1"/>
    </source>
</evidence>
<dbReference type="EMBL" id="JASXSV010000015">
    <property type="protein sequence ID" value="MDP0589514.1"/>
    <property type="molecule type" value="Genomic_DNA"/>
</dbReference>
<comment type="caution">
    <text evidence="2">The sequence shown here is derived from an EMBL/GenBank/DDBJ whole genome shotgun (WGS) entry which is preliminary data.</text>
</comment>
<dbReference type="GO" id="GO:0005829">
    <property type="term" value="C:cytosol"/>
    <property type="evidence" value="ECO:0007669"/>
    <property type="project" value="TreeGrafter"/>
</dbReference>
<evidence type="ECO:0000256" key="1">
    <source>
        <dbReference type="HAMAP-Rule" id="MF_02216"/>
    </source>
</evidence>
<dbReference type="InterPro" id="IPR007475">
    <property type="entry name" value="UbiK"/>
</dbReference>
<comment type="pathway">
    <text evidence="1">Cofactor biosynthesis; ubiquinone biosynthesis.</text>
</comment>
<dbReference type="Pfam" id="PF04380">
    <property type="entry name" value="BMFP"/>
    <property type="match status" value="1"/>
</dbReference>
<accession>A0AA90STH0</accession>
<gene>
    <name evidence="1" type="primary">ubiK</name>
    <name evidence="2" type="ORF">QS748_10130</name>
</gene>
<proteinExistence type="inferred from homology"/>